<dbReference type="KEGG" id="nda:Ndas_5283"/>
<name>D7B905_NOCDD</name>
<organism evidence="1 2">
    <name type="scientific">Nocardiopsis dassonvillei (strain ATCC 23218 / DSM 43111 / CIP 107115 / JCM 7437 / KCTC 9190 / NBRC 14626 / NCTC 10488 / NRRL B-5397 / IMRU 509)</name>
    <name type="common">Actinomadura dassonvillei</name>
    <dbReference type="NCBI Taxonomy" id="446468"/>
    <lineage>
        <taxon>Bacteria</taxon>
        <taxon>Bacillati</taxon>
        <taxon>Actinomycetota</taxon>
        <taxon>Actinomycetes</taxon>
        <taxon>Streptosporangiales</taxon>
        <taxon>Nocardiopsidaceae</taxon>
        <taxon>Nocardiopsis</taxon>
    </lineage>
</organism>
<keyword evidence="2" id="KW-1185">Reference proteome</keyword>
<dbReference type="HOGENOM" id="CLU_2736001_0_0_11"/>
<proteinExistence type="predicted"/>
<evidence type="ECO:0000313" key="2">
    <source>
        <dbReference type="Proteomes" id="UP000002219"/>
    </source>
</evidence>
<geneLocation type="plasmid" evidence="2">
    <name>pNDAS01</name>
</geneLocation>
<reference evidence="1 2" key="1">
    <citation type="journal article" date="2010" name="Stand. Genomic Sci.">
        <title>Complete genome sequence of Nocardiopsis dassonvillei type strain (IMRU 509).</title>
        <authorList>
            <person name="Sun H."/>
            <person name="Lapidus A."/>
            <person name="Nolan M."/>
            <person name="Lucas S."/>
            <person name="Del Rio T.G."/>
            <person name="Tice H."/>
            <person name="Cheng J.F."/>
            <person name="Tapia R."/>
            <person name="Han C."/>
            <person name="Goodwin L."/>
            <person name="Pitluck S."/>
            <person name="Pagani I."/>
            <person name="Ivanova N."/>
            <person name="Mavromatis K."/>
            <person name="Mikhailova N."/>
            <person name="Pati A."/>
            <person name="Chen A."/>
            <person name="Palaniappan K."/>
            <person name="Land M."/>
            <person name="Hauser L."/>
            <person name="Chang Y.J."/>
            <person name="Jeffries C.D."/>
            <person name="Djao O.D."/>
            <person name="Rohde M."/>
            <person name="Sikorski J."/>
            <person name="Goker M."/>
            <person name="Woyke T."/>
            <person name="Bristow J."/>
            <person name="Eisen J.A."/>
            <person name="Markowitz V."/>
            <person name="Hugenholtz P."/>
            <person name="Kyrpides N.C."/>
            <person name="Klenk H.P."/>
        </authorList>
    </citation>
    <scope>NUCLEOTIDE SEQUENCE [LARGE SCALE GENOMIC DNA]</scope>
    <source>
        <strain evidence="2">ATCC 23218 / DSM 43111 / CIP 107115 / JCM 7437 / KCTC 9190 / NBRC 14626 / NCTC 10488 / NRRL B-5397 / IMRU 509</strain>
        <plasmid evidence="2">Chromosome 2</plasmid>
    </source>
</reference>
<dbReference type="Proteomes" id="UP000002219">
    <property type="component" value="Chromosome 2"/>
</dbReference>
<evidence type="ECO:0000313" key="1">
    <source>
        <dbReference type="EMBL" id="ADH70663.1"/>
    </source>
</evidence>
<dbReference type="EMBL" id="CP002041">
    <property type="protein sequence ID" value="ADH70663.1"/>
    <property type="molecule type" value="Genomic_DNA"/>
</dbReference>
<dbReference type="AlphaFoldDB" id="D7B905"/>
<dbReference type="STRING" id="446468.Ndas_5283"/>
<accession>D7B905</accession>
<protein>
    <submittedName>
        <fullName evidence="1">Uncharacterized protein</fullName>
    </submittedName>
</protein>
<sequence>MVETCPVPLQKGHIAVRLVGSVSEGTRTTTKRRGRTDFQPRPRHDLHVVALLLSMRPTIPIRIPETHSSSG</sequence>
<gene>
    <name evidence="1" type="ordered locus">Ndas_5283</name>
</gene>